<evidence type="ECO:0000256" key="5">
    <source>
        <dbReference type="ARBA" id="ARBA00022448"/>
    </source>
</evidence>
<keyword evidence="6" id="KW-0963">Cytoplasm</keyword>
<dbReference type="FunFam" id="1.20.1270.60:FF:000022">
    <property type="entry name" value="Sorting nexin 3 protein"/>
    <property type="match status" value="1"/>
</dbReference>
<dbReference type="PANTHER" id="PTHR10555:SF170">
    <property type="entry name" value="FI18122P1"/>
    <property type="match status" value="1"/>
</dbReference>
<proteinExistence type="inferred from homology"/>
<evidence type="ECO:0000256" key="7">
    <source>
        <dbReference type="ARBA" id="ARBA00022553"/>
    </source>
</evidence>
<sequence length="532" mass="60047">MLWKNGTTTMEELKNLKMSKIFVSKNTSGMVKIGSENDNRLFCGKKETTYPKVEGDEKMDPMKEDLNPDPIISVNLPIKKEDIKQQTKFKPEPVQRPRRNEDIFIEVIVEEPKKIGDGISSFMAYGIRTKTNSGLFTKSDSSVSRRFSDFLGLHEKLKEKYTPLGRIVPPAPDKNIVSTTKAKIIGNGMTGDGSATAVGTTTTAPVQNTNMNGGHSYNSNTHVSNNLTSSNFIQRRRLALERFVNRIAMHPVLNRDPDFIDFLENPRDLPRATSTSAISSASVFRLLGRVENIQHVDNLETQLKKLFMSVESLVTSRQELANATSQFAIAMTLLAQAEEAHSLSRALSHLAKVEEKVESVQHEQSDADLFYLFELLKDYVGLVGAIKEAFHERDKAFQGWQHAQSMVIKKKEQKARAEMSGRFDKIPSASEEVSEWESRCEEARSHFDNVSSVIKIEIEFFDQYRVKDFKVSIMRYVEALHSAQVDLVKHWEEFFTGSQKYFVLISSGLKLISNSSINTDKSTSPLGQVIFK</sequence>
<dbReference type="Proteomes" id="UP000675881">
    <property type="component" value="Chromosome 13"/>
</dbReference>
<dbReference type="GO" id="GO:0098796">
    <property type="term" value="C:membrane protein complex"/>
    <property type="evidence" value="ECO:0007669"/>
    <property type="project" value="UniProtKB-ARBA"/>
</dbReference>
<dbReference type="EMBL" id="HG994592">
    <property type="protein sequence ID" value="CAF2822085.1"/>
    <property type="molecule type" value="Genomic_DNA"/>
</dbReference>
<keyword evidence="10" id="KW-0472">Membrane</keyword>
<evidence type="ECO:0000256" key="4">
    <source>
        <dbReference type="ARBA" id="ARBA00010883"/>
    </source>
</evidence>
<feature type="compositionally biased region" description="Basic and acidic residues" evidence="11">
    <location>
        <begin position="52"/>
        <end position="66"/>
    </location>
</feature>
<dbReference type="InterPro" id="IPR027267">
    <property type="entry name" value="AH/BAR_dom_sf"/>
</dbReference>
<keyword evidence="5" id="KW-0813">Transport</keyword>
<accession>A0A7R8CH67</accession>
<comment type="similarity">
    <text evidence="4">Belongs to the sorting nexin family.</text>
</comment>
<dbReference type="PROSITE" id="PS50195">
    <property type="entry name" value="PX"/>
    <property type="match status" value="1"/>
</dbReference>
<feature type="region of interest" description="Disordered" evidence="11">
    <location>
        <begin position="52"/>
        <end position="71"/>
    </location>
</feature>
<dbReference type="GO" id="GO:0005829">
    <property type="term" value="C:cytosol"/>
    <property type="evidence" value="ECO:0007669"/>
    <property type="project" value="GOC"/>
</dbReference>
<gene>
    <name evidence="12" type="ORF">LSAA_4425</name>
</gene>
<dbReference type="PANTHER" id="PTHR10555">
    <property type="entry name" value="SORTING NEXIN"/>
    <property type="match status" value="1"/>
</dbReference>
<dbReference type="Gene3D" id="3.30.1520.10">
    <property type="entry name" value="Phox-like domain"/>
    <property type="match status" value="1"/>
</dbReference>
<dbReference type="Pfam" id="PF09325">
    <property type="entry name" value="Vps5"/>
    <property type="match status" value="1"/>
</dbReference>
<dbReference type="Gene3D" id="1.20.1270.60">
    <property type="entry name" value="Arfaptin homology (AH) domain/BAR domain"/>
    <property type="match status" value="1"/>
</dbReference>
<dbReference type="GO" id="GO:0035091">
    <property type="term" value="F:phosphatidylinositol binding"/>
    <property type="evidence" value="ECO:0007669"/>
    <property type="project" value="InterPro"/>
</dbReference>
<dbReference type="GO" id="GO:0034498">
    <property type="term" value="P:early endosome to Golgi transport"/>
    <property type="evidence" value="ECO:0007669"/>
    <property type="project" value="TreeGrafter"/>
</dbReference>
<dbReference type="InterPro" id="IPR015404">
    <property type="entry name" value="Vps5_C"/>
</dbReference>
<dbReference type="GO" id="GO:0005794">
    <property type="term" value="C:Golgi apparatus"/>
    <property type="evidence" value="ECO:0007669"/>
    <property type="project" value="UniProtKB-SubCell"/>
</dbReference>
<dbReference type="SMART" id="SM00312">
    <property type="entry name" value="PX"/>
    <property type="match status" value="1"/>
</dbReference>
<keyword evidence="8" id="KW-0653">Protein transport</keyword>
<dbReference type="GO" id="GO:0015031">
    <property type="term" value="P:protein transport"/>
    <property type="evidence" value="ECO:0007669"/>
    <property type="project" value="UniProtKB-KW"/>
</dbReference>
<dbReference type="InterPro" id="IPR001683">
    <property type="entry name" value="PX_dom"/>
</dbReference>
<evidence type="ECO:0000256" key="10">
    <source>
        <dbReference type="ARBA" id="ARBA00023136"/>
    </source>
</evidence>
<evidence type="ECO:0000256" key="9">
    <source>
        <dbReference type="ARBA" id="ARBA00023034"/>
    </source>
</evidence>
<keyword evidence="13" id="KW-1185">Reference proteome</keyword>
<keyword evidence="9" id="KW-0333">Golgi apparatus</keyword>
<evidence type="ECO:0000313" key="13">
    <source>
        <dbReference type="Proteomes" id="UP000675881"/>
    </source>
</evidence>
<evidence type="ECO:0000256" key="2">
    <source>
        <dbReference type="ARBA" id="ARBA00004496"/>
    </source>
</evidence>
<evidence type="ECO:0000256" key="8">
    <source>
        <dbReference type="ARBA" id="ARBA00022927"/>
    </source>
</evidence>
<reference evidence="12" key="1">
    <citation type="submission" date="2021-02" db="EMBL/GenBank/DDBJ databases">
        <authorList>
            <person name="Bekaert M."/>
        </authorList>
    </citation>
    <scope>NUCLEOTIDE SEQUENCE</scope>
    <source>
        <strain evidence="12">IoA-00</strain>
    </source>
</reference>
<protein>
    <submittedName>
        <fullName evidence="12">SNX1_2</fullName>
    </submittedName>
</protein>
<evidence type="ECO:0000256" key="1">
    <source>
        <dbReference type="ARBA" id="ARBA00004287"/>
    </source>
</evidence>
<dbReference type="SUPFAM" id="SSF103657">
    <property type="entry name" value="BAR/IMD domain-like"/>
    <property type="match status" value="1"/>
</dbReference>
<evidence type="ECO:0000313" key="12">
    <source>
        <dbReference type="EMBL" id="CAF2822085.1"/>
    </source>
</evidence>
<dbReference type="Pfam" id="PF00787">
    <property type="entry name" value="PX"/>
    <property type="match status" value="1"/>
</dbReference>
<comment type="subcellular location">
    <subcellularLocation>
        <location evidence="2">Cytoplasm</location>
    </subcellularLocation>
    <subcellularLocation>
        <location evidence="3">Golgi apparatus</location>
    </subcellularLocation>
    <subcellularLocation>
        <location evidence="1">Membrane</location>
        <topology evidence="1">Peripheral membrane protein</topology>
        <orientation evidence="1">Cytoplasmic side</orientation>
    </subcellularLocation>
</comment>
<name>A0A7R8CH67_LEPSM</name>
<evidence type="ECO:0000256" key="3">
    <source>
        <dbReference type="ARBA" id="ARBA00004555"/>
    </source>
</evidence>
<dbReference type="SUPFAM" id="SSF64268">
    <property type="entry name" value="PX domain"/>
    <property type="match status" value="1"/>
</dbReference>
<dbReference type="OrthoDB" id="271164at2759"/>
<dbReference type="AlphaFoldDB" id="A0A7R8CH67"/>
<keyword evidence="7" id="KW-0597">Phosphoprotein</keyword>
<evidence type="ECO:0000256" key="11">
    <source>
        <dbReference type="SAM" id="MobiDB-lite"/>
    </source>
</evidence>
<dbReference type="InterPro" id="IPR036871">
    <property type="entry name" value="PX_dom_sf"/>
</dbReference>
<evidence type="ECO:0000256" key="6">
    <source>
        <dbReference type="ARBA" id="ARBA00022490"/>
    </source>
</evidence>
<dbReference type="GO" id="GO:0010008">
    <property type="term" value="C:endosome membrane"/>
    <property type="evidence" value="ECO:0007669"/>
    <property type="project" value="TreeGrafter"/>
</dbReference>
<organism evidence="12 13">
    <name type="scientific">Lepeophtheirus salmonis</name>
    <name type="common">Salmon louse</name>
    <name type="synonym">Caligus salmonis</name>
    <dbReference type="NCBI Taxonomy" id="72036"/>
    <lineage>
        <taxon>Eukaryota</taxon>
        <taxon>Metazoa</taxon>
        <taxon>Ecdysozoa</taxon>
        <taxon>Arthropoda</taxon>
        <taxon>Crustacea</taxon>
        <taxon>Multicrustacea</taxon>
        <taxon>Hexanauplia</taxon>
        <taxon>Copepoda</taxon>
        <taxon>Siphonostomatoida</taxon>
        <taxon>Caligidae</taxon>
        <taxon>Lepeophtheirus</taxon>
    </lineage>
</organism>